<name>A0A087D684_9BIFI</name>
<evidence type="ECO:0000313" key="2">
    <source>
        <dbReference type="Proteomes" id="UP000029033"/>
    </source>
</evidence>
<dbReference type="RefSeq" id="WP_033516938.1">
    <property type="nucleotide sequence ID" value="NZ_CAUPKV010000003.1"/>
</dbReference>
<dbReference type="EMBL" id="JGZO01000025">
    <property type="protein sequence ID" value="KFI91034.1"/>
    <property type="molecule type" value="Genomic_DNA"/>
</dbReference>
<dbReference type="AlphaFoldDB" id="A0A087D684"/>
<sequence>MGQYRLVAVQNEDYHWFEEVENPPVGMRAYVEKTCDITSPDRDAYLVGIVEPAAGMAPGSREWIEDHDGVVSIRRRFHDFEADELMDWLERRLDGTVATEAAVNDRQNRDYYYDYLVLETAEYEDGVVEALETGPCPVCGDDRLGVAPVIEASDFESTPVHLVCNSCTAHTATMAEPSYGGEAYETTIRRLVEAWNRHEMYWDLHGVPQHGIA</sequence>
<dbReference type="STRING" id="158787.BSCA_1815"/>
<dbReference type="GeneID" id="85165840"/>
<gene>
    <name evidence="1" type="ORF">BSCA_1815</name>
</gene>
<protein>
    <submittedName>
        <fullName evidence="1">Uncharacterized protein</fullName>
    </submittedName>
</protein>
<proteinExistence type="predicted"/>
<evidence type="ECO:0000313" key="1">
    <source>
        <dbReference type="EMBL" id="KFI91034.1"/>
    </source>
</evidence>
<reference evidence="1 2" key="1">
    <citation type="submission" date="2014-03" db="EMBL/GenBank/DDBJ databases">
        <title>Genomics of Bifidobacteria.</title>
        <authorList>
            <person name="Ventura M."/>
            <person name="Milani C."/>
            <person name="Lugli G.A."/>
        </authorList>
    </citation>
    <scope>NUCLEOTIDE SEQUENCE [LARGE SCALE GENOMIC DNA]</scope>
    <source>
        <strain evidence="1 2">LMG 21589</strain>
    </source>
</reference>
<organism evidence="1 2">
    <name type="scientific">Bifidobacterium scardovii</name>
    <dbReference type="NCBI Taxonomy" id="158787"/>
    <lineage>
        <taxon>Bacteria</taxon>
        <taxon>Bacillati</taxon>
        <taxon>Actinomycetota</taxon>
        <taxon>Actinomycetes</taxon>
        <taxon>Bifidobacteriales</taxon>
        <taxon>Bifidobacteriaceae</taxon>
        <taxon>Bifidobacterium</taxon>
    </lineage>
</organism>
<comment type="caution">
    <text evidence="1">The sequence shown here is derived from an EMBL/GenBank/DDBJ whole genome shotgun (WGS) entry which is preliminary data.</text>
</comment>
<dbReference type="OrthoDB" id="9802365at2"/>
<dbReference type="Proteomes" id="UP000029033">
    <property type="component" value="Unassembled WGS sequence"/>
</dbReference>
<keyword evidence="2" id="KW-1185">Reference proteome</keyword>
<accession>A0A087D684</accession>